<keyword evidence="8" id="KW-0238">DNA-binding</keyword>
<dbReference type="Proteomes" id="UP000272503">
    <property type="component" value="Unassembled WGS sequence"/>
</dbReference>
<sequence length="258" mass="28639">MPEGDTLFRAARNLDAALAGQIVTGWDLRIPEFATSDLTGARIESVAARGKHLLMRVGDFTLHTHLRMEGSWHLYRPGSTWRRPAFQARAVITTAEYQAVGFDLGFVKLYPRSREATELAFLGPDPLAADWDAAEAVARLASEPSREIHVALMDQRNIAGLGNEYVNEICFLRGVLPTRPVAEVALEPLVDLSARLIRANRDRPGRITTGINRPGQTDWVFGRGQKPCRRCGSLILTGRLGTDPTQERDTYWCPSCQT</sequence>
<dbReference type="EC" id="4.2.99.18" evidence="2"/>
<dbReference type="AlphaFoldDB" id="A0A3L6ZWH4"/>
<keyword evidence="4" id="KW-0227">DNA damage</keyword>
<dbReference type="InterPro" id="IPR010979">
    <property type="entry name" value="Ribosomal_uS13-like_H2TH"/>
</dbReference>
<dbReference type="SUPFAM" id="SSF81624">
    <property type="entry name" value="N-terminal domain of MutM-like DNA repair proteins"/>
    <property type="match status" value="1"/>
</dbReference>
<keyword evidence="12" id="KW-0326">Glycosidase</keyword>
<dbReference type="SUPFAM" id="SSF46946">
    <property type="entry name" value="S13-like H2TH domain"/>
    <property type="match status" value="1"/>
</dbReference>
<evidence type="ECO:0000256" key="1">
    <source>
        <dbReference type="ARBA" id="ARBA00009409"/>
    </source>
</evidence>
<dbReference type="InterPro" id="IPR015886">
    <property type="entry name" value="H2TH_FPG"/>
</dbReference>
<keyword evidence="7" id="KW-0862">Zinc</keyword>
<dbReference type="Gene3D" id="1.10.8.50">
    <property type="match status" value="1"/>
</dbReference>
<keyword evidence="3" id="KW-0479">Metal-binding</keyword>
<dbReference type="EMBL" id="RCUX01000019">
    <property type="protein sequence ID" value="RLP72229.1"/>
    <property type="molecule type" value="Genomic_DNA"/>
</dbReference>
<dbReference type="PANTHER" id="PTHR42697">
    <property type="entry name" value="ENDONUCLEASE 8"/>
    <property type="match status" value="1"/>
</dbReference>
<dbReference type="SUPFAM" id="SSF57716">
    <property type="entry name" value="Glucocorticoid receptor-like (DNA-binding domain)"/>
    <property type="match status" value="1"/>
</dbReference>
<evidence type="ECO:0000256" key="6">
    <source>
        <dbReference type="ARBA" id="ARBA00022801"/>
    </source>
</evidence>
<evidence type="ECO:0000256" key="2">
    <source>
        <dbReference type="ARBA" id="ARBA00012720"/>
    </source>
</evidence>
<keyword evidence="9" id="KW-0234">DNA repair</keyword>
<evidence type="ECO:0000256" key="10">
    <source>
        <dbReference type="ARBA" id="ARBA00023239"/>
    </source>
</evidence>
<evidence type="ECO:0000313" key="17">
    <source>
        <dbReference type="Proteomes" id="UP000272503"/>
    </source>
</evidence>
<dbReference type="InterPro" id="IPR000214">
    <property type="entry name" value="Znf_DNA_glyclase/AP_lyase"/>
</dbReference>
<dbReference type="InterPro" id="IPR035937">
    <property type="entry name" value="FPG_N"/>
</dbReference>
<evidence type="ECO:0000256" key="13">
    <source>
        <dbReference type="PROSITE-ProRule" id="PRU00391"/>
    </source>
</evidence>
<evidence type="ECO:0000259" key="15">
    <source>
        <dbReference type="PROSITE" id="PS51068"/>
    </source>
</evidence>
<dbReference type="Pfam" id="PF01149">
    <property type="entry name" value="Fapy_DNA_glyco"/>
    <property type="match status" value="1"/>
</dbReference>
<evidence type="ECO:0000259" key="14">
    <source>
        <dbReference type="PROSITE" id="PS51066"/>
    </source>
</evidence>
<evidence type="ECO:0000256" key="12">
    <source>
        <dbReference type="ARBA" id="ARBA00023295"/>
    </source>
</evidence>
<dbReference type="RefSeq" id="WP_121649854.1">
    <property type="nucleotide sequence ID" value="NZ_RCUX01000019.1"/>
</dbReference>
<dbReference type="GO" id="GO:0140078">
    <property type="term" value="F:class I DNA-(apurinic or apyrimidinic site) endonuclease activity"/>
    <property type="evidence" value="ECO:0007669"/>
    <property type="project" value="UniProtKB-EC"/>
</dbReference>
<organism evidence="16 17">
    <name type="scientific">Mycetocola tolaasinivorans</name>
    <dbReference type="NCBI Taxonomy" id="76635"/>
    <lineage>
        <taxon>Bacteria</taxon>
        <taxon>Bacillati</taxon>
        <taxon>Actinomycetota</taxon>
        <taxon>Actinomycetes</taxon>
        <taxon>Micrococcales</taxon>
        <taxon>Microbacteriaceae</taxon>
        <taxon>Mycetocola</taxon>
    </lineage>
</organism>
<protein>
    <recommendedName>
        <fullName evidence="2">DNA-(apurinic or apyrimidinic site) lyase</fullName>
        <ecNumber evidence="2">4.2.99.18</ecNumber>
    </recommendedName>
</protein>
<keyword evidence="11" id="KW-0511">Multifunctional enzyme</keyword>
<accession>A0A3L6ZWH4</accession>
<dbReference type="InterPro" id="IPR012319">
    <property type="entry name" value="FPG_cat"/>
</dbReference>
<evidence type="ECO:0000256" key="4">
    <source>
        <dbReference type="ARBA" id="ARBA00022763"/>
    </source>
</evidence>
<dbReference type="GO" id="GO:0000703">
    <property type="term" value="F:oxidized pyrimidine nucleobase lesion DNA N-glycosylase activity"/>
    <property type="evidence" value="ECO:0007669"/>
    <property type="project" value="TreeGrafter"/>
</dbReference>
<dbReference type="PROSITE" id="PS51068">
    <property type="entry name" value="FPG_CAT"/>
    <property type="match status" value="1"/>
</dbReference>
<dbReference type="CDD" id="cd08971">
    <property type="entry name" value="AcNei2_N"/>
    <property type="match status" value="1"/>
</dbReference>
<dbReference type="GO" id="GO:0003684">
    <property type="term" value="F:damaged DNA binding"/>
    <property type="evidence" value="ECO:0007669"/>
    <property type="project" value="InterPro"/>
</dbReference>
<evidence type="ECO:0000256" key="7">
    <source>
        <dbReference type="ARBA" id="ARBA00022833"/>
    </source>
</evidence>
<feature type="domain" description="FPG-type" evidence="14">
    <location>
        <begin position="219"/>
        <end position="258"/>
    </location>
</feature>
<dbReference type="PROSITE" id="PS51066">
    <property type="entry name" value="ZF_FPG_2"/>
    <property type="match status" value="1"/>
</dbReference>
<name>A0A3L6ZWH4_9MICO</name>
<dbReference type="SMART" id="SM01232">
    <property type="entry name" value="H2TH"/>
    <property type="match status" value="1"/>
</dbReference>
<dbReference type="Pfam" id="PF06831">
    <property type="entry name" value="H2TH"/>
    <property type="match status" value="1"/>
</dbReference>
<evidence type="ECO:0000256" key="9">
    <source>
        <dbReference type="ARBA" id="ARBA00023204"/>
    </source>
</evidence>
<evidence type="ECO:0000256" key="8">
    <source>
        <dbReference type="ARBA" id="ARBA00023125"/>
    </source>
</evidence>
<comment type="caution">
    <text evidence="16">The sequence shown here is derived from an EMBL/GenBank/DDBJ whole genome shotgun (WGS) entry which is preliminary data.</text>
</comment>
<dbReference type="Gene3D" id="3.20.190.10">
    <property type="entry name" value="MutM-like, N-terminal"/>
    <property type="match status" value="1"/>
</dbReference>
<gene>
    <name evidence="16" type="ORF">D9V32_15670</name>
</gene>
<evidence type="ECO:0000256" key="5">
    <source>
        <dbReference type="ARBA" id="ARBA00022771"/>
    </source>
</evidence>
<proteinExistence type="inferred from homology"/>
<evidence type="ECO:0000256" key="3">
    <source>
        <dbReference type="ARBA" id="ARBA00022723"/>
    </source>
</evidence>
<keyword evidence="10" id="KW-0456">Lyase</keyword>
<keyword evidence="5 13" id="KW-0863">Zinc-finger</keyword>
<evidence type="ECO:0000256" key="11">
    <source>
        <dbReference type="ARBA" id="ARBA00023268"/>
    </source>
</evidence>
<dbReference type="OrthoDB" id="9800855at2"/>
<reference evidence="16 17" key="1">
    <citation type="submission" date="2018-10" db="EMBL/GenBank/DDBJ databases">
        <authorList>
            <person name="Li J."/>
        </authorList>
    </citation>
    <scope>NUCLEOTIDE SEQUENCE [LARGE SCALE GENOMIC DNA]</scope>
    <source>
        <strain evidence="16 17">IF 016277</strain>
    </source>
</reference>
<feature type="domain" description="Formamidopyrimidine-DNA glycosylase catalytic" evidence="15">
    <location>
        <begin position="2"/>
        <end position="101"/>
    </location>
</feature>
<evidence type="ECO:0000313" key="16">
    <source>
        <dbReference type="EMBL" id="RLP72229.1"/>
    </source>
</evidence>
<dbReference type="GO" id="GO:0008270">
    <property type="term" value="F:zinc ion binding"/>
    <property type="evidence" value="ECO:0007669"/>
    <property type="project" value="UniProtKB-KW"/>
</dbReference>
<dbReference type="InterPro" id="IPR044090">
    <property type="entry name" value="Nei2_N"/>
</dbReference>
<dbReference type="SMART" id="SM00898">
    <property type="entry name" value="Fapy_DNA_glyco"/>
    <property type="match status" value="1"/>
</dbReference>
<comment type="similarity">
    <text evidence="1">Belongs to the FPG family.</text>
</comment>
<dbReference type="GO" id="GO:0006284">
    <property type="term" value="P:base-excision repair"/>
    <property type="evidence" value="ECO:0007669"/>
    <property type="project" value="InterPro"/>
</dbReference>
<keyword evidence="17" id="KW-1185">Reference proteome</keyword>
<keyword evidence="6" id="KW-0378">Hydrolase</keyword>
<dbReference type="PANTHER" id="PTHR42697:SF1">
    <property type="entry name" value="ENDONUCLEASE 8"/>
    <property type="match status" value="1"/>
</dbReference>